<gene>
    <name evidence="5" type="ORF">SAMN05660686_01412</name>
</gene>
<dbReference type="PANTHER" id="PTHR42939:SF1">
    <property type="entry name" value="ABC TRANSPORTER ATP-BINDING PROTEIN ALBC-RELATED"/>
    <property type="match status" value="1"/>
</dbReference>
<evidence type="ECO:0000256" key="1">
    <source>
        <dbReference type="ARBA" id="ARBA00022448"/>
    </source>
</evidence>
<dbReference type="Pfam" id="PF00005">
    <property type="entry name" value="ABC_tran"/>
    <property type="match status" value="1"/>
</dbReference>
<evidence type="ECO:0000256" key="2">
    <source>
        <dbReference type="ARBA" id="ARBA00022741"/>
    </source>
</evidence>
<feature type="domain" description="ABC transporter" evidence="4">
    <location>
        <begin position="30"/>
        <end position="91"/>
    </location>
</feature>
<accession>A0A8G2EXN6</accession>
<dbReference type="Gene3D" id="3.40.50.300">
    <property type="entry name" value="P-loop containing nucleotide triphosphate hydrolases"/>
    <property type="match status" value="1"/>
</dbReference>
<sequence length="207" mass="23474">MTAMLSVEHLTKTYATGFPSRKPTFTLAADFTIEEPAIVGLMGPNGSGKTTLFELITGSNAPTSGRVLVQGRDIHRIRTDERDRLAIHYHQSYQVRHFRSLTPNFMLEKAGSDYPIVHLFDEPQFNTQDGYIGFMLDFFRKLRAQGRLVFLCVHPNERFHLEILQEICERFIFVQTGSVTPMPDYASLIAHPPVQAYLGDLLTERAA</sequence>
<evidence type="ECO:0000259" key="4">
    <source>
        <dbReference type="Pfam" id="PF00005"/>
    </source>
</evidence>
<evidence type="ECO:0000313" key="6">
    <source>
        <dbReference type="Proteomes" id="UP000198615"/>
    </source>
</evidence>
<dbReference type="AlphaFoldDB" id="A0A8G2EXN6"/>
<dbReference type="InterPro" id="IPR027417">
    <property type="entry name" value="P-loop_NTPase"/>
</dbReference>
<reference evidence="5 6" key="1">
    <citation type="submission" date="2016-10" db="EMBL/GenBank/DDBJ databases">
        <authorList>
            <person name="Varghese N."/>
            <person name="Submissions S."/>
        </authorList>
    </citation>
    <scope>NUCLEOTIDE SEQUENCE [LARGE SCALE GENOMIC DNA]</scope>
    <source>
        <strain evidence="5 6">DSM 18839</strain>
    </source>
</reference>
<evidence type="ECO:0000313" key="5">
    <source>
        <dbReference type="EMBL" id="SDF45172.1"/>
    </source>
</evidence>
<dbReference type="InterPro" id="IPR051782">
    <property type="entry name" value="ABC_Transporter_VariousFunc"/>
</dbReference>
<dbReference type="SUPFAM" id="SSF52540">
    <property type="entry name" value="P-loop containing nucleoside triphosphate hydrolases"/>
    <property type="match status" value="1"/>
</dbReference>
<comment type="caution">
    <text evidence="5">The sequence shown here is derived from an EMBL/GenBank/DDBJ whole genome shotgun (WGS) entry which is preliminary data.</text>
</comment>
<proteinExistence type="predicted"/>
<dbReference type="InterPro" id="IPR003439">
    <property type="entry name" value="ABC_transporter-like_ATP-bd"/>
</dbReference>
<dbReference type="EMBL" id="FNBW01000003">
    <property type="protein sequence ID" value="SDF45172.1"/>
    <property type="molecule type" value="Genomic_DNA"/>
</dbReference>
<evidence type="ECO:0000256" key="3">
    <source>
        <dbReference type="ARBA" id="ARBA00022840"/>
    </source>
</evidence>
<keyword evidence="3" id="KW-0067">ATP-binding</keyword>
<dbReference type="OrthoDB" id="7835814at2"/>
<keyword evidence="1" id="KW-0813">Transport</keyword>
<name>A0A8G2EXN6_9PROT</name>
<dbReference type="GO" id="GO:0005524">
    <property type="term" value="F:ATP binding"/>
    <property type="evidence" value="ECO:0007669"/>
    <property type="project" value="UniProtKB-KW"/>
</dbReference>
<dbReference type="Proteomes" id="UP000198615">
    <property type="component" value="Unassembled WGS sequence"/>
</dbReference>
<keyword evidence="2" id="KW-0547">Nucleotide-binding</keyword>
<dbReference type="RefSeq" id="WP_093149159.1">
    <property type="nucleotide sequence ID" value="NZ_FNBW01000003.1"/>
</dbReference>
<dbReference type="PANTHER" id="PTHR42939">
    <property type="entry name" value="ABC TRANSPORTER ATP-BINDING PROTEIN ALBC-RELATED"/>
    <property type="match status" value="1"/>
</dbReference>
<protein>
    <submittedName>
        <fullName evidence="5">ABC-type multidrug transport system, ATPase component</fullName>
    </submittedName>
</protein>
<keyword evidence="6" id="KW-1185">Reference proteome</keyword>
<organism evidence="5 6">
    <name type="scientific">Thalassobaculum litoreum DSM 18839</name>
    <dbReference type="NCBI Taxonomy" id="1123362"/>
    <lineage>
        <taxon>Bacteria</taxon>
        <taxon>Pseudomonadati</taxon>
        <taxon>Pseudomonadota</taxon>
        <taxon>Alphaproteobacteria</taxon>
        <taxon>Rhodospirillales</taxon>
        <taxon>Thalassobaculaceae</taxon>
        <taxon>Thalassobaculum</taxon>
    </lineage>
</organism>
<dbReference type="GO" id="GO:0016887">
    <property type="term" value="F:ATP hydrolysis activity"/>
    <property type="evidence" value="ECO:0007669"/>
    <property type="project" value="InterPro"/>
</dbReference>